<dbReference type="Proteomes" id="UP001209317">
    <property type="component" value="Unassembled WGS sequence"/>
</dbReference>
<evidence type="ECO:0000259" key="8">
    <source>
        <dbReference type="Pfam" id="PF00728"/>
    </source>
</evidence>
<sequence>MKYLNLIHLFLALLVSNTILAQTELFIVPYPNNVMVKKGALNFSKGVYIVGNSNQKTYLQKILNERGILKTTWKKGVQINLLLSANASDNSESYELSTFENKVEIKATTEAGIFYGIQSLNQLILKSIEIPLVTIKDEPAFKWRSFMLDEARYFHGKEVVKKLLDEMALLKMNKFHWHLTNDAGWRIEIKAFPLLTQIGSKRDSTQINDSGKKWKSEVSDYKAHSGFYTQEDIKEIIAYAAERQITIIPEISMPGHTSAAIASYPYLGTTKQKIRIPTRFGVESAVLDVSDERAKHFIHQVLREVSELFPSQYIHIGGDEVRFDQWKNSKLVQDYMTKHAIKNYYDLHVHFTNEVSKFVEDSLGKRIIGWNEILGKNVHEWANEENANTSLSKNAIVQFWKGEAKDLLFGIDRGYEIINSDHRFTYLDYTYQQIDLKKAYGFKPVPPGLNTAQQKLIIGLGTHMWSEWTPTFNDITYQTFPRIAAYAESGWTNAQHKDFPRFEKNISYLINYWKSKNYNLP</sequence>
<feature type="domain" description="Beta-hexosaminidase bacterial type N-terminal" evidence="9">
    <location>
        <begin position="26"/>
        <end position="137"/>
    </location>
</feature>
<dbReference type="EC" id="3.2.1.52" evidence="3"/>
<comment type="catalytic activity">
    <reaction evidence="1">
        <text>Hydrolysis of terminal non-reducing N-acetyl-D-hexosamine residues in N-acetyl-beta-D-hexosaminides.</text>
        <dbReference type="EC" id="3.2.1.52"/>
    </reaction>
</comment>
<dbReference type="GO" id="GO:0004563">
    <property type="term" value="F:beta-N-acetylhexosaminidase activity"/>
    <property type="evidence" value="ECO:0007669"/>
    <property type="project" value="UniProtKB-EC"/>
</dbReference>
<dbReference type="GO" id="GO:0016020">
    <property type="term" value="C:membrane"/>
    <property type="evidence" value="ECO:0007669"/>
    <property type="project" value="TreeGrafter"/>
</dbReference>
<dbReference type="PRINTS" id="PR00738">
    <property type="entry name" value="GLHYDRLASE20"/>
</dbReference>
<evidence type="ECO:0000256" key="7">
    <source>
        <dbReference type="SAM" id="SignalP"/>
    </source>
</evidence>
<protein>
    <recommendedName>
        <fullName evidence="3">beta-N-acetylhexosaminidase</fullName>
        <ecNumber evidence="3">3.2.1.52</ecNumber>
    </recommendedName>
</protein>
<accession>A0AAE3INZ7</accession>
<comment type="similarity">
    <text evidence="2">Belongs to the glycosyl hydrolase 20 family.</text>
</comment>
<evidence type="ECO:0000256" key="1">
    <source>
        <dbReference type="ARBA" id="ARBA00001231"/>
    </source>
</evidence>
<dbReference type="SUPFAM" id="SSF51445">
    <property type="entry name" value="(Trans)glycosidases"/>
    <property type="match status" value="1"/>
</dbReference>
<feature type="domain" description="Glycoside hydrolase family 20 catalytic" evidence="8">
    <location>
        <begin position="141"/>
        <end position="493"/>
    </location>
</feature>
<keyword evidence="5" id="KW-0326">Glycosidase</keyword>
<dbReference type="GO" id="GO:0030203">
    <property type="term" value="P:glycosaminoglycan metabolic process"/>
    <property type="evidence" value="ECO:0007669"/>
    <property type="project" value="TreeGrafter"/>
</dbReference>
<feature type="active site" description="Proton donor" evidence="6">
    <location>
        <position position="320"/>
    </location>
</feature>
<evidence type="ECO:0000256" key="6">
    <source>
        <dbReference type="PIRSR" id="PIRSR625705-1"/>
    </source>
</evidence>
<reference evidence="10" key="1">
    <citation type="submission" date="2022-10" db="EMBL/GenBank/DDBJ databases">
        <authorList>
            <person name="Kim H.S."/>
            <person name="Kim J.-S."/>
            <person name="Suh M.K."/>
            <person name="Eom M.K."/>
            <person name="Lee J.-S."/>
        </authorList>
    </citation>
    <scope>NUCLEOTIDE SEQUENCE</scope>
    <source>
        <strain evidence="10">LIP-5</strain>
    </source>
</reference>
<dbReference type="PANTHER" id="PTHR22600">
    <property type="entry name" value="BETA-HEXOSAMINIDASE"/>
    <property type="match status" value="1"/>
</dbReference>
<evidence type="ECO:0000259" key="9">
    <source>
        <dbReference type="Pfam" id="PF02838"/>
    </source>
</evidence>
<evidence type="ECO:0000256" key="2">
    <source>
        <dbReference type="ARBA" id="ARBA00006285"/>
    </source>
</evidence>
<dbReference type="SUPFAM" id="SSF55545">
    <property type="entry name" value="beta-N-acetylhexosaminidase-like domain"/>
    <property type="match status" value="1"/>
</dbReference>
<keyword evidence="4" id="KW-0378">Hydrolase</keyword>
<gene>
    <name evidence="10" type="ORF">OD355_07880</name>
</gene>
<organism evidence="10 11">
    <name type="scientific">Haoranjiania flava</name>
    <dbReference type="NCBI Taxonomy" id="1856322"/>
    <lineage>
        <taxon>Bacteria</taxon>
        <taxon>Pseudomonadati</taxon>
        <taxon>Bacteroidota</taxon>
        <taxon>Chitinophagia</taxon>
        <taxon>Chitinophagales</taxon>
        <taxon>Chitinophagaceae</taxon>
        <taxon>Haoranjiania</taxon>
    </lineage>
</organism>
<feature type="signal peptide" evidence="7">
    <location>
        <begin position="1"/>
        <end position="21"/>
    </location>
</feature>
<feature type="chain" id="PRO_5042019531" description="beta-N-acetylhexosaminidase" evidence="7">
    <location>
        <begin position="22"/>
        <end position="521"/>
    </location>
</feature>
<dbReference type="InterPro" id="IPR029018">
    <property type="entry name" value="Hex-like_dom2"/>
</dbReference>
<dbReference type="InterPro" id="IPR015883">
    <property type="entry name" value="Glyco_hydro_20_cat"/>
</dbReference>
<keyword evidence="7" id="KW-0732">Signal</keyword>
<proteinExistence type="inferred from homology"/>
<dbReference type="Pfam" id="PF00728">
    <property type="entry name" value="Glyco_hydro_20"/>
    <property type="match status" value="1"/>
</dbReference>
<dbReference type="Gene3D" id="3.20.20.80">
    <property type="entry name" value="Glycosidases"/>
    <property type="match status" value="1"/>
</dbReference>
<name>A0AAE3INZ7_9BACT</name>
<comment type="caution">
    <text evidence="10">The sequence shown here is derived from an EMBL/GenBank/DDBJ whole genome shotgun (WGS) entry which is preliminary data.</text>
</comment>
<dbReference type="InterPro" id="IPR017853">
    <property type="entry name" value="GH"/>
</dbReference>
<keyword evidence="11" id="KW-1185">Reference proteome</keyword>
<dbReference type="EMBL" id="JAOTPL010000009">
    <property type="protein sequence ID" value="MCU7694433.1"/>
    <property type="molecule type" value="Genomic_DNA"/>
</dbReference>
<dbReference type="GO" id="GO:0005975">
    <property type="term" value="P:carbohydrate metabolic process"/>
    <property type="evidence" value="ECO:0007669"/>
    <property type="project" value="InterPro"/>
</dbReference>
<dbReference type="PANTHER" id="PTHR22600:SF57">
    <property type="entry name" value="BETA-N-ACETYLHEXOSAMINIDASE"/>
    <property type="match status" value="1"/>
</dbReference>
<dbReference type="AlphaFoldDB" id="A0AAE3INZ7"/>
<evidence type="ECO:0000313" key="10">
    <source>
        <dbReference type="EMBL" id="MCU7694433.1"/>
    </source>
</evidence>
<dbReference type="RefSeq" id="WP_263037919.1">
    <property type="nucleotide sequence ID" value="NZ_JAOTPL010000009.1"/>
</dbReference>
<evidence type="ECO:0000256" key="4">
    <source>
        <dbReference type="ARBA" id="ARBA00022801"/>
    </source>
</evidence>
<dbReference type="CDD" id="cd06563">
    <property type="entry name" value="GH20_chitobiase-like"/>
    <property type="match status" value="1"/>
</dbReference>
<evidence type="ECO:0000256" key="3">
    <source>
        <dbReference type="ARBA" id="ARBA00012663"/>
    </source>
</evidence>
<evidence type="ECO:0000313" key="11">
    <source>
        <dbReference type="Proteomes" id="UP001209317"/>
    </source>
</evidence>
<dbReference type="Gene3D" id="3.30.379.10">
    <property type="entry name" value="Chitobiase/beta-hexosaminidase domain 2-like"/>
    <property type="match status" value="1"/>
</dbReference>
<dbReference type="InterPro" id="IPR025705">
    <property type="entry name" value="Beta_hexosaminidase_sua/sub"/>
</dbReference>
<evidence type="ECO:0000256" key="5">
    <source>
        <dbReference type="ARBA" id="ARBA00023295"/>
    </source>
</evidence>
<dbReference type="Pfam" id="PF02838">
    <property type="entry name" value="Glyco_hydro_20b"/>
    <property type="match status" value="1"/>
</dbReference>
<dbReference type="InterPro" id="IPR015882">
    <property type="entry name" value="HEX_bac_N"/>
</dbReference>